<dbReference type="EMBL" id="BKCJ010010343">
    <property type="protein sequence ID" value="GEU91156.1"/>
    <property type="molecule type" value="Genomic_DNA"/>
</dbReference>
<proteinExistence type="predicted"/>
<feature type="region of interest" description="Disordered" evidence="1">
    <location>
        <begin position="62"/>
        <end position="90"/>
    </location>
</feature>
<organism evidence="2">
    <name type="scientific">Tanacetum cinerariifolium</name>
    <name type="common">Dalmatian daisy</name>
    <name type="synonym">Chrysanthemum cinerariifolium</name>
    <dbReference type="NCBI Taxonomy" id="118510"/>
    <lineage>
        <taxon>Eukaryota</taxon>
        <taxon>Viridiplantae</taxon>
        <taxon>Streptophyta</taxon>
        <taxon>Embryophyta</taxon>
        <taxon>Tracheophyta</taxon>
        <taxon>Spermatophyta</taxon>
        <taxon>Magnoliopsida</taxon>
        <taxon>eudicotyledons</taxon>
        <taxon>Gunneridae</taxon>
        <taxon>Pentapetalae</taxon>
        <taxon>asterids</taxon>
        <taxon>campanulids</taxon>
        <taxon>Asterales</taxon>
        <taxon>Asteraceae</taxon>
        <taxon>Asteroideae</taxon>
        <taxon>Anthemideae</taxon>
        <taxon>Anthemidinae</taxon>
        <taxon>Tanacetum</taxon>
    </lineage>
</organism>
<name>A0A6L2NYF6_TANCI</name>
<evidence type="ECO:0000313" key="2">
    <source>
        <dbReference type="EMBL" id="GEU91156.1"/>
    </source>
</evidence>
<protein>
    <submittedName>
        <fullName evidence="2">Uncharacterized protein</fullName>
    </submittedName>
</protein>
<gene>
    <name evidence="2" type="ORF">Tci_063134</name>
</gene>
<dbReference type="AlphaFoldDB" id="A0A6L2NYF6"/>
<feature type="compositionally biased region" description="Pro residues" evidence="1">
    <location>
        <begin position="73"/>
        <end position="84"/>
    </location>
</feature>
<accession>A0A6L2NYF6</accession>
<evidence type="ECO:0000256" key="1">
    <source>
        <dbReference type="SAM" id="MobiDB-lite"/>
    </source>
</evidence>
<feature type="compositionally biased region" description="Low complexity" evidence="1">
    <location>
        <begin position="62"/>
        <end position="72"/>
    </location>
</feature>
<reference evidence="2" key="1">
    <citation type="journal article" date="2019" name="Sci. Rep.">
        <title>Draft genome of Tanacetum cinerariifolium, the natural source of mosquito coil.</title>
        <authorList>
            <person name="Yamashiro T."/>
            <person name="Shiraishi A."/>
            <person name="Satake H."/>
            <person name="Nakayama K."/>
        </authorList>
    </citation>
    <scope>NUCLEOTIDE SEQUENCE</scope>
</reference>
<sequence>MWSDGGGGDWHGDGSGLCGSGEWREVVVVVLLNRHRGPQEYCFRCGFLWKEERVRLLISSLGPSSTPSYSPRPSTPPSYSPGPSTPQSYFPGPSRNADCSNCKLLLGNIMVLKATVEMYMHLEQYILTSAALLHEVYNDMWENLVWSSLSFGILDKITLDVDFFMERGTSPSTDQFSWSFIDSKLFSRTFITSKLFSMSFNTSKLLFRTFKKCRALKHLGKIALDVDFLWKEERVRLLTSSLGASLTPSYSP</sequence>
<comment type="caution">
    <text evidence="2">The sequence shown here is derived from an EMBL/GenBank/DDBJ whole genome shotgun (WGS) entry which is preliminary data.</text>
</comment>